<dbReference type="InterPro" id="IPR050663">
    <property type="entry name" value="Ankyrin-SOCS_Box"/>
</dbReference>
<dbReference type="OrthoDB" id="548600at2759"/>
<dbReference type="InterPro" id="IPR036770">
    <property type="entry name" value="Ankyrin_rpt-contain_sf"/>
</dbReference>
<evidence type="ECO:0000256" key="2">
    <source>
        <dbReference type="ARBA" id="ARBA00023043"/>
    </source>
</evidence>
<dbReference type="Gene3D" id="1.25.40.20">
    <property type="entry name" value="Ankyrin repeat-containing domain"/>
    <property type="match status" value="3"/>
</dbReference>
<proteinExistence type="predicted"/>
<dbReference type="EMBL" id="PGGS01001213">
    <property type="protein sequence ID" value="PNH00705.1"/>
    <property type="molecule type" value="Genomic_DNA"/>
</dbReference>
<dbReference type="InterPro" id="IPR002110">
    <property type="entry name" value="Ankyrin_rpt"/>
</dbReference>
<dbReference type="AlphaFoldDB" id="A0A2J7ZKB5"/>
<dbReference type="PANTHER" id="PTHR24193">
    <property type="entry name" value="ANKYRIN REPEAT PROTEIN"/>
    <property type="match status" value="1"/>
</dbReference>
<keyword evidence="5" id="KW-1185">Reference proteome</keyword>
<dbReference type="Proteomes" id="UP000236333">
    <property type="component" value="Unassembled WGS sequence"/>
</dbReference>
<dbReference type="PANTHER" id="PTHR24193:SF121">
    <property type="entry name" value="ADA2A-CONTAINING COMPLEX COMPONENT 3, ISOFORM D"/>
    <property type="match status" value="1"/>
</dbReference>
<name>A0A2J7ZKB5_9CHLO</name>
<accession>A0A2J7ZKB5</accession>
<feature type="repeat" description="ANK" evidence="3">
    <location>
        <begin position="96"/>
        <end position="128"/>
    </location>
</feature>
<feature type="repeat" description="ANK" evidence="3">
    <location>
        <begin position="171"/>
        <end position="203"/>
    </location>
</feature>
<feature type="repeat" description="ANK" evidence="3">
    <location>
        <begin position="63"/>
        <end position="95"/>
    </location>
</feature>
<sequence length="296" mass="31627">MLRMTSLILPHCPSEPLGGDGTVVLIKLYLEKEGYTVFMGEATLKGGQLWADRIQDAVLGCQDDKTALHWASQKGRKEAVEVLLREGADVAATTRAGATALHYASKEGRKEAMEALLGGGADVAAKTWNTHSGVGTCHGQTALLHASQEGHQEVVEALLQRGADVAAKDKRGYTALHLASKEGRKNAVEVLLRVGADVTAKDSDGKTALHYASQKGHTEVVEALLRADVAAKDIADKTSPDMAKAMRRRPCGGCGASEVVALLKRGGLMAAGDWRVGLFLNNRRYDIGYDIGHQHR</sequence>
<dbReference type="GO" id="GO:0000976">
    <property type="term" value="F:transcription cis-regulatory region binding"/>
    <property type="evidence" value="ECO:0007669"/>
    <property type="project" value="TreeGrafter"/>
</dbReference>
<evidence type="ECO:0000256" key="1">
    <source>
        <dbReference type="ARBA" id="ARBA00022737"/>
    </source>
</evidence>
<keyword evidence="2 3" id="KW-0040">ANK repeat</keyword>
<dbReference type="SMART" id="SM00248">
    <property type="entry name" value="ANK"/>
    <property type="match status" value="5"/>
</dbReference>
<evidence type="ECO:0000313" key="4">
    <source>
        <dbReference type="EMBL" id="PNH00705.1"/>
    </source>
</evidence>
<reference evidence="4 5" key="1">
    <citation type="journal article" date="2017" name="Mol. Biol. Evol.">
        <title>The 4-celled Tetrabaena socialis nuclear genome reveals the essential components for genetic control of cell number at the origin of multicellularity in the volvocine lineage.</title>
        <authorList>
            <person name="Featherston J."/>
            <person name="Arakaki Y."/>
            <person name="Hanschen E.R."/>
            <person name="Ferris P.J."/>
            <person name="Michod R.E."/>
            <person name="Olson B.J.S.C."/>
            <person name="Nozaki H."/>
            <person name="Durand P.M."/>
        </authorList>
    </citation>
    <scope>NUCLEOTIDE SEQUENCE [LARGE SCALE GENOMIC DNA]</scope>
    <source>
        <strain evidence="4 5">NIES-571</strain>
    </source>
</reference>
<evidence type="ECO:0000256" key="3">
    <source>
        <dbReference type="PROSITE-ProRule" id="PRU00023"/>
    </source>
</evidence>
<dbReference type="GO" id="GO:0005634">
    <property type="term" value="C:nucleus"/>
    <property type="evidence" value="ECO:0007669"/>
    <property type="project" value="TreeGrafter"/>
</dbReference>
<organism evidence="4 5">
    <name type="scientific">Tetrabaena socialis</name>
    <dbReference type="NCBI Taxonomy" id="47790"/>
    <lineage>
        <taxon>Eukaryota</taxon>
        <taxon>Viridiplantae</taxon>
        <taxon>Chlorophyta</taxon>
        <taxon>core chlorophytes</taxon>
        <taxon>Chlorophyceae</taxon>
        <taxon>CS clade</taxon>
        <taxon>Chlamydomonadales</taxon>
        <taxon>Tetrabaenaceae</taxon>
        <taxon>Tetrabaena</taxon>
    </lineage>
</organism>
<dbReference type="PRINTS" id="PR01415">
    <property type="entry name" value="ANKYRIN"/>
</dbReference>
<dbReference type="Pfam" id="PF13606">
    <property type="entry name" value="Ank_3"/>
    <property type="match status" value="1"/>
</dbReference>
<feature type="repeat" description="ANK" evidence="3">
    <location>
        <begin position="138"/>
        <end position="170"/>
    </location>
</feature>
<dbReference type="GO" id="GO:0045944">
    <property type="term" value="P:positive regulation of transcription by RNA polymerase II"/>
    <property type="evidence" value="ECO:0007669"/>
    <property type="project" value="TreeGrafter"/>
</dbReference>
<dbReference type="PROSITE" id="PS50297">
    <property type="entry name" value="ANK_REP_REGION"/>
    <property type="match status" value="5"/>
</dbReference>
<evidence type="ECO:0000313" key="5">
    <source>
        <dbReference type="Proteomes" id="UP000236333"/>
    </source>
</evidence>
<dbReference type="Pfam" id="PF12796">
    <property type="entry name" value="Ank_2"/>
    <property type="match status" value="2"/>
</dbReference>
<gene>
    <name evidence="4" type="ORF">TSOC_013457</name>
</gene>
<keyword evidence="1" id="KW-0677">Repeat</keyword>
<protein>
    <submittedName>
        <fullName evidence="4">Ankyrin repeat domain-containing protein</fullName>
    </submittedName>
</protein>
<feature type="repeat" description="ANK" evidence="3">
    <location>
        <begin position="204"/>
        <end position="226"/>
    </location>
</feature>
<dbReference type="SUPFAM" id="SSF48403">
    <property type="entry name" value="Ankyrin repeat"/>
    <property type="match status" value="1"/>
</dbReference>
<dbReference type="PROSITE" id="PS50088">
    <property type="entry name" value="ANK_REPEAT"/>
    <property type="match status" value="5"/>
</dbReference>
<comment type="caution">
    <text evidence="4">The sequence shown here is derived from an EMBL/GenBank/DDBJ whole genome shotgun (WGS) entry which is preliminary data.</text>
</comment>